<evidence type="ECO:0000259" key="13">
    <source>
        <dbReference type="SMART" id="SM00642"/>
    </source>
</evidence>
<evidence type="ECO:0000256" key="10">
    <source>
        <dbReference type="HAMAP-Rule" id="MF_00685"/>
    </source>
</evidence>
<evidence type="ECO:0000256" key="9">
    <source>
        <dbReference type="ARBA" id="ARBA00023277"/>
    </source>
</evidence>
<dbReference type="RefSeq" id="WP_129257469.1">
    <property type="nucleotide sequence ID" value="NZ_SDKC01000001.1"/>
</dbReference>
<evidence type="ECO:0000256" key="3">
    <source>
        <dbReference type="ARBA" id="ARBA00004964"/>
    </source>
</evidence>
<dbReference type="EC" id="2.4.1.18" evidence="10"/>
<dbReference type="NCBIfam" id="TIGR01515">
    <property type="entry name" value="branching_enzym"/>
    <property type="match status" value="1"/>
</dbReference>
<feature type="active site" description="Nucleophile" evidence="10 11">
    <location>
        <position position="411"/>
    </location>
</feature>
<dbReference type="FunFam" id="3.20.20.80:FF:000003">
    <property type="entry name" value="1,4-alpha-glucan branching enzyme GlgB"/>
    <property type="match status" value="1"/>
</dbReference>
<dbReference type="OrthoDB" id="9800174at2"/>
<accession>A0A4Q1RH46</accession>
<dbReference type="GO" id="GO:0005978">
    <property type="term" value="P:glycogen biosynthetic process"/>
    <property type="evidence" value="ECO:0007669"/>
    <property type="project" value="UniProtKB-UniRule"/>
</dbReference>
<evidence type="ECO:0000256" key="11">
    <source>
        <dbReference type="PIRSR" id="PIRSR000463-1"/>
    </source>
</evidence>
<proteinExistence type="inferred from homology"/>
<dbReference type="InterPro" id="IPR006048">
    <property type="entry name" value="A-amylase/branching_C"/>
</dbReference>
<dbReference type="InterPro" id="IPR013780">
    <property type="entry name" value="Glyco_hydro_b"/>
</dbReference>
<dbReference type="UniPathway" id="UPA00164"/>
<evidence type="ECO:0000256" key="6">
    <source>
        <dbReference type="ARBA" id="ARBA00022676"/>
    </source>
</evidence>
<keyword evidence="8 10" id="KW-0320">Glycogen biosynthesis</keyword>
<evidence type="ECO:0000313" key="14">
    <source>
        <dbReference type="EMBL" id="RXS74932.1"/>
    </source>
</evidence>
<evidence type="ECO:0000256" key="5">
    <source>
        <dbReference type="ARBA" id="ARBA00022600"/>
    </source>
</evidence>
<dbReference type="NCBIfam" id="NF003811">
    <property type="entry name" value="PRK05402.1"/>
    <property type="match status" value="1"/>
</dbReference>
<comment type="function">
    <text evidence="2 10">Catalyzes the formation of the alpha-1,6-glucosidic linkages in glycogen by scission of a 1,4-alpha-linked oligosaccharide from growing alpha-1,4-glucan chains and the subsequent attachment of the oligosaccharide to the alpha-1,6 position.</text>
</comment>
<dbReference type="InterPro" id="IPR044143">
    <property type="entry name" value="GlgB_N_E_set_prok"/>
</dbReference>
<keyword evidence="7 10" id="KW-0808">Transferase</keyword>
<dbReference type="GO" id="GO:0043169">
    <property type="term" value="F:cation binding"/>
    <property type="evidence" value="ECO:0007669"/>
    <property type="project" value="InterPro"/>
</dbReference>
<evidence type="ECO:0000256" key="7">
    <source>
        <dbReference type="ARBA" id="ARBA00022679"/>
    </source>
</evidence>
<feature type="compositionally biased region" description="Basic and acidic residues" evidence="12">
    <location>
        <begin position="751"/>
        <end position="769"/>
    </location>
</feature>
<dbReference type="CDD" id="cd02855">
    <property type="entry name" value="E_set_GBE_prok_N"/>
    <property type="match status" value="1"/>
</dbReference>
<dbReference type="Pfam" id="PF02806">
    <property type="entry name" value="Alpha-amylase_C"/>
    <property type="match status" value="1"/>
</dbReference>
<keyword evidence="9 10" id="KW-0119">Carbohydrate metabolism</keyword>
<dbReference type="FunFam" id="2.60.40.1180:FF:000002">
    <property type="entry name" value="1,4-alpha-glucan branching enzyme GlgB"/>
    <property type="match status" value="1"/>
</dbReference>
<evidence type="ECO:0000256" key="8">
    <source>
        <dbReference type="ARBA" id="ARBA00023056"/>
    </source>
</evidence>
<protein>
    <recommendedName>
        <fullName evidence="10">1,4-alpha-glucan branching enzyme GlgB</fullName>
        <ecNumber evidence="10">2.4.1.18</ecNumber>
    </recommendedName>
    <alternativeName>
        <fullName evidence="10">1,4-alpha-D-glucan:1,4-alpha-D-glucan 6-glucosyl-transferase</fullName>
    </alternativeName>
    <alternativeName>
        <fullName evidence="10">Alpha-(1-&gt;4)-glucan branching enzyme</fullName>
    </alternativeName>
    <alternativeName>
        <fullName evidence="10">Glycogen branching enzyme</fullName>
        <shortName evidence="10">BE</shortName>
    </alternativeName>
</protein>
<dbReference type="SUPFAM" id="SSF51445">
    <property type="entry name" value="(Trans)glycosidases"/>
    <property type="match status" value="1"/>
</dbReference>
<sequence length="816" mass="93453">MSDKLYELMDWPEIEAVVYSEEYAPREILGPHVTGDGVLVQCFFPGADKVTVKTTKDGKEYLMSKEDDAGYFAVLLNGRKIPEYTYLVEKEGEQTECYDAYAFPCQITLEEEQKFINGICYDIYEKLGAHPMTVNGVDGVYFAVWAPNASRVSVVGDFNHWDGRVYQMQRLSVSGIYELFIPQIPVGSLYKYELKLKDGLIYLKADPYANQAELRPATASIVAELNGYTWKDQTWMKDRKKIQTEDAPMFVYEMHLGSWKKPEDGREFYNYRELAPMIVAYVKEMGYTHVELMPIMEHPFDASWGYQVTGYYAPTSRYGSPEDFMYFVDTLHQAGIGVILDWVPAHFPRDTFGLANFDGTCLYEHLDPRQGYHPHWGTLIYNYGRPQVKNFLIANALFWTEKFHADGIRFDAVASMLYLDYGKNDGEWVANIYGGNENLDAVEFLKHLNSIFKKKHPDALLIAEESTAWPRVTGSVETEDGLGFDYKWNMGWMNDFIGYMSNDPYFRGSHHNELTFSMIYAYSERFMLSLSHDEVVHQKGSLLEKMPGTEDKKFANLRAAYGFFMTHPGKKLLFMGQEYGQVHEWAENKALDWEDLEKPAHRQMQNYTKALIQLYKTHPALWELDYDSDGFEWINCVEWEKSMVTFLRKAKKQEDTLVVICNFSDVTYEEELVGVPYAGKYKEILNSDAKEYGGSGVVNPRVKIAKKEETDDRPYTIKVKVAPLSVSIYSFTKTAAKTSTNKTAKTSKKTAGKEGEKATSATAKKEGLRKVIQQKLETAEKKGAEEKEKRTAKEAEAAKKPKAKKTATAKKETKTE</sequence>
<dbReference type="EMBL" id="SDKC01000001">
    <property type="protein sequence ID" value="RXS74932.1"/>
    <property type="molecule type" value="Genomic_DNA"/>
</dbReference>
<dbReference type="SUPFAM" id="SSF51011">
    <property type="entry name" value="Glycosyl hydrolase domain"/>
    <property type="match status" value="1"/>
</dbReference>
<dbReference type="PIRSF" id="PIRSF000463">
    <property type="entry name" value="GlgB"/>
    <property type="match status" value="1"/>
</dbReference>
<dbReference type="Gene3D" id="2.60.40.1180">
    <property type="entry name" value="Golgi alpha-mannosidase II"/>
    <property type="match status" value="1"/>
</dbReference>
<evidence type="ECO:0000256" key="4">
    <source>
        <dbReference type="ARBA" id="ARBA00009000"/>
    </source>
</evidence>
<dbReference type="GO" id="GO:0004553">
    <property type="term" value="F:hydrolase activity, hydrolyzing O-glycosyl compounds"/>
    <property type="evidence" value="ECO:0007669"/>
    <property type="project" value="InterPro"/>
</dbReference>
<comment type="pathway">
    <text evidence="3 10">Glycan biosynthesis; glycogen biosynthesis.</text>
</comment>
<dbReference type="InterPro" id="IPR037439">
    <property type="entry name" value="Branching_enzy"/>
</dbReference>
<dbReference type="InterPro" id="IPR017853">
    <property type="entry name" value="GH"/>
</dbReference>
<feature type="compositionally biased region" description="Basic and acidic residues" evidence="12">
    <location>
        <begin position="777"/>
        <end position="799"/>
    </location>
</feature>
<dbReference type="Gene3D" id="2.60.40.10">
    <property type="entry name" value="Immunoglobulins"/>
    <property type="match status" value="2"/>
</dbReference>
<dbReference type="Gene3D" id="3.20.20.80">
    <property type="entry name" value="Glycosidases"/>
    <property type="match status" value="1"/>
</dbReference>
<feature type="region of interest" description="Disordered" evidence="12">
    <location>
        <begin position="739"/>
        <end position="816"/>
    </location>
</feature>
<dbReference type="InterPro" id="IPR014756">
    <property type="entry name" value="Ig_E-set"/>
</dbReference>
<dbReference type="Pfam" id="PF02922">
    <property type="entry name" value="CBM_48"/>
    <property type="match status" value="1"/>
</dbReference>
<evidence type="ECO:0000313" key="15">
    <source>
        <dbReference type="Proteomes" id="UP000290106"/>
    </source>
</evidence>
<comment type="subunit">
    <text evidence="10">Monomer.</text>
</comment>
<comment type="similarity">
    <text evidence="4 10">Belongs to the glycosyl hydrolase 13 family. GlgB subfamily.</text>
</comment>
<feature type="domain" description="Glycosyl hydrolase family 13 catalytic" evidence="13">
    <location>
        <begin position="250"/>
        <end position="615"/>
    </location>
</feature>
<keyword evidence="5 10" id="KW-0321">Glycogen metabolism</keyword>
<keyword evidence="15" id="KW-1185">Reference proteome</keyword>
<dbReference type="InterPro" id="IPR006407">
    <property type="entry name" value="GlgB"/>
</dbReference>
<organism evidence="14 15">
    <name type="scientific">Blautia faecicola</name>
    <dbReference type="NCBI Taxonomy" id="2509240"/>
    <lineage>
        <taxon>Bacteria</taxon>
        <taxon>Bacillati</taxon>
        <taxon>Bacillota</taxon>
        <taxon>Clostridia</taxon>
        <taxon>Lachnospirales</taxon>
        <taxon>Lachnospiraceae</taxon>
        <taxon>Blautia</taxon>
    </lineage>
</organism>
<dbReference type="SUPFAM" id="SSF81296">
    <property type="entry name" value="E set domains"/>
    <property type="match status" value="1"/>
</dbReference>
<evidence type="ECO:0000256" key="12">
    <source>
        <dbReference type="SAM" id="MobiDB-lite"/>
    </source>
</evidence>
<reference evidence="14 15" key="1">
    <citation type="submission" date="2019-01" db="EMBL/GenBank/DDBJ databases">
        <title>Blautia sp. nov. KGMB01111 isolated human feces.</title>
        <authorList>
            <person name="Park J.-E."/>
            <person name="Kim J.-S."/>
            <person name="Park S.-H."/>
        </authorList>
    </citation>
    <scope>NUCLEOTIDE SEQUENCE [LARGE SCALE GENOMIC DNA]</scope>
    <source>
        <strain evidence="14 15">KGMB01111</strain>
    </source>
</reference>
<dbReference type="GO" id="GO:0005829">
    <property type="term" value="C:cytosol"/>
    <property type="evidence" value="ECO:0007669"/>
    <property type="project" value="TreeGrafter"/>
</dbReference>
<dbReference type="GO" id="GO:0003844">
    <property type="term" value="F:1,4-alpha-glucan branching enzyme activity"/>
    <property type="evidence" value="ECO:0007669"/>
    <property type="project" value="UniProtKB-UniRule"/>
</dbReference>
<dbReference type="PANTHER" id="PTHR43651">
    <property type="entry name" value="1,4-ALPHA-GLUCAN-BRANCHING ENZYME"/>
    <property type="match status" value="1"/>
</dbReference>
<comment type="caution">
    <text evidence="14">The sequence shown here is derived from an EMBL/GenBank/DDBJ whole genome shotgun (WGS) entry which is preliminary data.</text>
</comment>
<dbReference type="Pfam" id="PF22019">
    <property type="entry name" value="GlgB_N"/>
    <property type="match status" value="1"/>
</dbReference>
<gene>
    <name evidence="10 14" type="primary">glgB</name>
    <name evidence="14" type="ORF">ETP43_06655</name>
</gene>
<evidence type="ECO:0000256" key="2">
    <source>
        <dbReference type="ARBA" id="ARBA00002953"/>
    </source>
</evidence>
<dbReference type="InterPro" id="IPR054169">
    <property type="entry name" value="GlgB_N"/>
</dbReference>
<dbReference type="PANTHER" id="PTHR43651:SF3">
    <property type="entry name" value="1,4-ALPHA-GLUCAN-BRANCHING ENZYME"/>
    <property type="match status" value="1"/>
</dbReference>
<dbReference type="InterPro" id="IPR004193">
    <property type="entry name" value="Glyco_hydro_13_N"/>
</dbReference>
<dbReference type="InterPro" id="IPR006047">
    <property type="entry name" value="GH13_cat_dom"/>
</dbReference>
<keyword evidence="6 10" id="KW-0328">Glycosyltransferase</keyword>
<dbReference type="CDD" id="cd11322">
    <property type="entry name" value="AmyAc_Glg_BE"/>
    <property type="match status" value="1"/>
</dbReference>
<evidence type="ECO:0000256" key="1">
    <source>
        <dbReference type="ARBA" id="ARBA00000826"/>
    </source>
</evidence>
<dbReference type="AlphaFoldDB" id="A0A4Q1RH46"/>
<comment type="catalytic activity">
    <reaction evidence="1 10">
        <text>Transfers a segment of a (1-&gt;4)-alpha-D-glucan chain to a primary hydroxy group in a similar glucan chain.</text>
        <dbReference type="EC" id="2.4.1.18"/>
    </reaction>
</comment>
<dbReference type="SMART" id="SM00642">
    <property type="entry name" value="Aamy"/>
    <property type="match status" value="1"/>
</dbReference>
<dbReference type="NCBIfam" id="NF008967">
    <property type="entry name" value="PRK12313.1"/>
    <property type="match status" value="1"/>
</dbReference>
<dbReference type="Pfam" id="PF00128">
    <property type="entry name" value="Alpha-amylase"/>
    <property type="match status" value="1"/>
</dbReference>
<dbReference type="Proteomes" id="UP000290106">
    <property type="component" value="Unassembled WGS sequence"/>
</dbReference>
<dbReference type="InterPro" id="IPR013783">
    <property type="entry name" value="Ig-like_fold"/>
</dbReference>
<name>A0A4Q1RH46_9FIRM</name>
<feature type="active site" description="Proton donor" evidence="10 11">
    <location>
        <position position="464"/>
    </location>
</feature>
<dbReference type="FunFam" id="2.60.40.10:FF:000169">
    <property type="entry name" value="1,4-alpha-glucan branching enzyme GlgB"/>
    <property type="match status" value="1"/>
</dbReference>
<dbReference type="HAMAP" id="MF_00685">
    <property type="entry name" value="GlgB"/>
    <property type="match status" value="1"/>
</dbReference>